<sequence length="116" mass="12800">MEKILIPLLGKELAPRFDLAAEVLVVSIIRETSAMGRVEEKNVAIENPSAESMCRAAVSEGIQTVICAGIEKEFFDFLEWKGIRVVDDICGPADIVLEAYLGGRIAHGQNYYQETK</sequence>
<dbReference type="Proteomes" id="UP000011724">
    <property type="component" value="Chromosome"/>
</dbReference>
<reference evidence="3" key="2">
    <citation type="journal article" date="2013" name="Stand. Genomic Sci.">
        <title>Complete genome sequence of Desulfocapsa sulfexigens, a marine deltaproteobacterium specialized in disproportionating inorganic sulfur compounds.</title>
        <authorList>
            <person name="Finster K.W."/>
            <person name="Kjeldsen K.U."/>
            <person name="Kube M."/>
            <person name="Reinhardt R."/>
            <person name="Mussmann M."/>
            <person name="Amann R."/>
            <person name="Schreiber L."/>
        </authorList>
    </citation>
    <scope>NUCLEOTIDE SEQUENCE [LARGE SCALE GENOMIC DNA]</scope>
    <source>
        <strain evidence="3">DSM 10523 / SB164P1</strain>
    </source>
</reference>
<dbReference type="InterPro" id="IPR003731">
    <property type="entry name" value="Di-Nase_FeMo-co_biosynth"/>
</dbReference>
<dbReference type="AlphaFoldDB" id="M1WKY4"/>
<dbReference type="STRING" id="1322246.BN4_20339"/>
<dbReference type="OrthoDB" id="5457537at2"/>
<dbReference type="BioCyc" id="DPIE1322246:BN4_RS15940-MONOMER"/>
<dbReference type="eggNOG" id="COG1433">
    <property type="taxonomic scope" value="Bacteria"/>
</dbReference>
<dbReference type="HOGENOM" id="CLU_2080958_0_0_7"/>
<dbReference type="PATRIC" id="fig|879567.3.peg.3430"/>
<dbReference type="RefSeq" id="WP_015416443.1">
    <property type="nucleotide sequence ID" value="NC_020409.1"/>
</dbReference>
<dbReference type="Pfam" id="PF02579">
    <property type="entry name" value="Nitro_FeMo-Co"/>
    <property type="match status" value="1"/>
</dbReference>
<dbReference type="InterPro" id="IPR036105">
    <property type="entry name" value="DiNase_FeMo-co_biosyn_sf"/>
</dbReference>
<dbReference type="SUPFAM" id="SSF53146">
    <property type="entry name" value="Nitrogenase accessory factor-like"/>
    <property type="match status" value="1"/>
</dbReference>
<evidence type="ECO:0000313" key="2">
    <source>
        <dbReference type="EMBL" id="CCH50401.1"/>
    </source>
</evidence>
<dbReference type="EMBL" id="FO203427">
    <property type="protein sequence ID" value="CCH50401.1"/>
    <property type="molecule type" value="Genomic_DNA"/>
</dbReference>
<organism evidence="2 3">
    <name type="scientific">Pseudodesulfovibrio piezophilus (strain DSM 21447 / JCM 15486 / C1TLV30)</name>
    <name type="common">Desulfovibrio piezophilus</name>
    <dbReference type="NCBI Taxonomy" id="1322246"/>
    <lineage>
        <taxon>Bacteria</taxon>
        <taxon>Pseudomonadati</taxon>
        <taxon>Thermodesulfobacteriota</taxon>
        <taxon>Desulfovibrionia</taxon>
        <taxon>Desulfovibrionales</taxon>
        <taxon>Desulfovibrionaceae</taxon>
    </lineage>
</organism>
<accession>M1WKY4</accession>
<dbReference type="Gene3D" id="3.30.420.130">
    <property type="entry name" value="Dinitrogenase iron-molybdenum cofactor biosynthesis domain"/>
    <property type="match status" value="1"/>
</dbReference>
<name>M1WKY4_PSEP2</name>
<evidence type="ECO:0000313" key="3">
    <source>
        <dbReference type="Proteomes" id="UP000011724"/>
    </source>
</evidence>
<feature type="domain" description="Dinitrogenase iron-molybdenum cofactor biosynthesis" evidence="1">
    <location>
        <begin position="10"/>
        <end position="100"/>
    </location>
</feature>
<reference evidence="2 3" key="1">
    <citation type="journal article" date="2013" name="PLoS ONE">
        <title>The first genomic and proteomic characterization of a deep-sea sulfate reducer: insights into the piezophilic lifestyle of Desulfovibrio piezophilus.</title>
        <authorList>
            <person name="Pradel N."/>
            <person name="Ji B."/>
            <person name="Gimenez G."/>
            <person name="Talla E."/>
            <person name="Lenoble P."/>
            <person name="Garel M."/>
            <person name="Tamburini C."/>
            <person name="Fourquet P."/>
            <person name="Lebrun R."/>
            <person name="Bertin P."/>
            <person name="Denis Y."/>
            <person name="Pophillat M."/>
            <person name="Barbe V."/>
            <person name="Ollivier B."/>
            <person name="Dolla A."/>
        </authorList>
    </citation>
    <scope>NUCLEOTIDE SEQUENCE [LARGE SCALE GENOMIC DNA]</scope>
    <source>
        <strain evidence="3">DSM 10523 / SB164P1</strain>
    </source>
</reference>
<keyword evidence="3" id="KW-1185">Reference proteome</keyword>
<proteinExistence type="predicted"/>
<protein>
    <recommendedName>
        <fullName evidence="1">Dinitrogenase iron-molybdenum cofactor biosynthesis domain-containing protein</fullName>
    </recommendedName>
</protein>
<dbReference type="KEGG" id="dpi:BN4_20339"/>
<evidence type="ECO:0000259" key="1">
    <source>
        <dbReference type="Pfam" id="PF02579"/>
    </source>
</evidence>
<gene>
    <name evidence="2" type="ordered locus">BN4_20339</name>
</gene>